<protein>
    <submittedName>
        <fullName evidence="4">Transcriptional regulator, TetR family</fullName>
    </submittedName>
</protein>
<dbReference type="EMBL" id="FQZY01000044">
    <property type="protein sequence ID" value="SHK36232.1"/>
    <property type="molecule type" value="Genomic_DNA"/>
</dbReference>
<dbReference type="Pfam" id="PF00440">
    <property type="entry name" value="TetR_N"/>
    <property type="match status" value="1"/>
</dbReference>
<gene>
    <name evidence="4" type="ORF">SAMN02745243_02784</name>
</gene>
<sequence>MGKEETQERQEQKRQNTIRFIKATQELLDEEGLDALSIRKIADRAGFHNSTLYLYFNDVNQLILMASLKYFDRYSKALSQYSYKKLTPTDNFYTIWEVFCRIAFQRPQIFYNFFFGKYSDNLTEIMKSYYELFPDEVDNYSKEIGDMYYGKDFKERCRIILMPLIDLPDSHIHEDNVELANTIVVSCFKELLTQKCQDPELSDYKLTEEFLSMLTYITGLKLTF</sequence>
<dbReference type="STRING" id="1121950.SAMN02745243_02784"/>
<evidence type="ECO:0000313" key="5">
    <source>
        <dbReference type="Proteomes" id="UP000184301"/>
    </source>
</evidence>
<dbReference type="RefSeq" id="WP_073111512.1">
    <property type="nucleotide sequence ID" value="NZ_FQZY01000044.1"/>
</dbReference>
<reference evidence="4 5" key="1">
    <citation type="submission" date="2016-11" db="EMBL/GenBank/DDBJ databases">
        <authorList>
            <person name="Jaros S."/>
            <person name="Januszkiewicz K."/>
            <person name="Wedrychowicz H."/>
        </authorList>
    </citation>
    <scope>NUCLEOTIDE SEQUENCE [LARGE SCALE GENOMIC DNA]</scope>
    <source>
        <strain evidence="4 5">DSM 15480</strain>
    </source>
</reference>
<evidence type="ECO:0000313" key="4">
    <source>
        <dbReference type="EMBL" id="SHK36232.1"/>
    </source>
</evidence>
<dbReference type="Gene3D" id="1.10.357.10">
    <property type="entry name" value="Tetracycline Repressor, domain 2"/>
    <property type="match status" value="1"/>
</dbReference>
<feature type="DNA-binding region" description="H-T-H motif" evidence="2">
    <location>
        <begin position="37"/>
        <end position="56"/>
    </location>
</feature>
<accession>A0A1M6RUM4</accession>
<dbReference type="GO" id="GO:0003677">
    <property type="term" value="F:DNA binding"/>
    <property type="evidence" value="ECO:0007669"/>
    <property type="project" value="UniProtKB-UniRule"/>
</dbReference>
<evidence type="ECO:0000256" key="2">
    <source>
        <dbReference type="PROSITE-ProRule" id="PRU00335"/>
    </source>
</evidence>
<dbReference type="Proteomes" id="UP000184301">
    <property type="component" value="Unassembled WGS sequence"/>
</dbReference>
<dbReference type="PRINTS" id="PR00455">
    <property type="entry name" value="HTHTETR"/>
</dbReference>
<dbReference type="InterPro" id="IPR009057">
    <property type="entry name" value="Homeodomain-like_sf"/>
</dbReference>
<dbReference type="SUPFAM" id="SSF46689">
    <property type="entry name" value="Homeodomain-like"/>
    <property type="match status" value="1"/>
</dbReference>
<dbReference type="InterPro" id="IPR001647">
    <property type="entry name" value="HTH_TetR"/>
</dbReference>
<keyword evidence="5" id="KW-1185">Reference proteome</keyword>
<proteinExistence type="predicted"/>
<evidence type="ECO:0000259" key="3">
    <source>
        <dbReference type="PROSITE" id="PS50977"/>
    </source>
</evidence>
<dbReference type="PROSITE" id="PS50977">
    <property type="entry name" value="HTH_TETR_2"/>
    <property type="match status" value="1"/>
</dbReference>
<dbReference type="AlphaFoldDB" id="A0A1M6RUM4"/>
<feature type="domain" description="HTH tetR-type" evidence="3">
    <location>
        <begin position="14"/>
        <end position="74"/>
    </location>
</feature>
<evidence type="ECO:0000256" key="1">
    <source>
        <dbReference type="ARBA" id="ARBA00023125"/>
    </source>
</evidence>
<dbReference type="OrthoDB" id="5366068at2"/>
<organism evidence="4 5">
    <name type="scientific">Hespellia stercorisuis DSM 15480</name>
    <dbReference type="NCBI Taxonomy" id="1121950"/>
    <lineage>
        <taxon>Bacteria</taxon>
        <taxon>Bacillati</taxon>
        <taxon>Bacillota</taxon>
        <taxon>Clostridia</taxon>
        <taxon>Lachnospirales</taxon>
        <taxon>Lachnospiraceae</taxon>
        <taxon>Hespellia</taxon>
    </lineage>
</organism>
<name>A0A1M6RUM4_9FIRM</name>
<keyword evidence="1 2" id="KW-0238">DNA-binding</keyword>